<gene>
    <name evidence="1" type="ORF">EDD29_8766</name>
</gene>
<name>A0A3N1DBW8_9ACTN</name>
<comment type="caution">
    <text evidence="1">The sequence shown here is derived from an EMBL/GenBank/DDBJ whole genome shotgun (WGS) entry which is preliminary data.</text>
</comment>
<reference evidence="1 2" key="1">
    <citation type="submission" date="2018-11" db="EMBL/GenBank/DDBJ databases">
        <title>Sequencing the genomes of 1000 actinobacteria strains.</title>
        <authorList>
            <person name="Klenk H.-P."/>
        </authorList>
    </citation>
    <scope>NUCLEOTIDE SEQUENCE [LARGE SCALE GENOMIC DNA]</scope>
    <source>
        <strain evidence="1 2">DSM 44254</strain>
    </source>
</reference>
<evidence type="ECO:0000313" key="1">
    <source>
        <dbReference type="EMBL" id="ROO91024.1"/>
    </source>
</evidence>
<dbReference type="RefSeq" id="WP_123669897.1">
    <property type="nucleotide sequence ID" value="NZ_RJKE01000001.1"/>
</dbReference>
<evidence type="ECO:0000313" key="2">
    <source>
        <dbReference type="Proteomes" id="UP000272400"/>
    </source>
</evidence>
<accession>A0A3N1DBW8</accession>
<sequence>MLFALNGCSDNAAPPEEGLPGLGAVSAITKDEEIRLPLDYFSPDARENDDIVLAEEYLGRKCMGGFGLTYPAKPLRQAAYSSIVHPGLFGLIDPALVKYGYGPVLAPDGWDEPTAPVQTRPASAVEEDVWTGRVKEYEGKAVPQGGCLTEGRKQLGGTADLFWPKNELEAEAVKLAEKDPRTAEVTQAWSACMRDAGYSYASPAEAASDAQWLVPGPPSPSEVSAAAADVGCKTQVNYAGMRMAVLTAYEMRLVRLHKARLTTHKLELSLRLAKAQELLGRADVDDF</sequence>
<protein>
    <submittedName>
        <fullName evidence="1">Uncharacterized protein</fullName>
    </submittedName>
</protein>
<dbReference type="AlphaFoldDB" id="A0A3N1DBW8"/>
<keyword evidence="2" id="KW-1185">Reference proteome</keyword>
<proteinExistence type="predicted"/>
<dbReference type="OrthoDB" id="4800194at2"/>
<organism evidence="1 2">
    <name type="scientific">Actinocorallia herbida</name>
    <dbReference type="NCBI Taxonomy" id="58109"/>
    <lineage>
        <taxon>Bacteria</taxon>
        <taxon>Bacillati</taxon>
        <taxon>Actinomycetota</taxon>
        <taxon>Actinomycetes</taxon>
        <taxon>Streptosporangiales</taxon>
        <taxon>Thermomonosporaceae</taxon>
        <taxon>Actinocorallia</taxon>
    </lineage>
</organism>
<dbReference type="Proteomes" id="UP000272400">
    <property type="component" value="Unassembled WGS sequence"/>
</dbReference>
<dbReference type="EMBL" id="RJKE01000001">
    <property type="protein sequence ID" value="ROO91024.1"/>
    <property type="molecule type" value="Genomic_DNA"/>
</dbReference>